<organism evidence="2">
    <name type="scientific">marine sediment metagenome</name>
    <dbReference type="NCBI Taxonomy" id="412755"/>
    <lineage>
        <taxon>unclassified sequences</taxon>
        <taxon>metagenomes</taxon>
        <taxon>ecological metagenomes</taxon>
    </lineage>
</organism>
<dbReference type="Pfam" id="PF13912">
    <property type="entry name" value="zf-C2H2_6"/>
    <property type="match status" value="1"/>
</dbReference>
<dbReference type="PROSITE" id="PS00028">
    <property type="entry name" value="ZINC_FINGER_C2H2_1"/>
    <property type="match status" value="1"/>
</dbReference>
<gene>
    <name evidence="2" type="ORF">S12H4_28631</name>
</gene>
<dbReference type="AlphaFoldDB" id="X1SDP1"/>
<feature type="domain" description="C2H2-type" evidence="1">
    <location>
        <begin position="2"/>
        <end position="25"/>
    </location>
</feature>
<dbReference type="PROSITE" id="PS50157">
    <property type="entry name" value="ZINC_FINGER_C2H2_2"/>
    <property type="match status" value="1"/>
</dbReference>
<evidence type="ECO:0000313" key="2">
    <source>
        <dbReference type="EMBL" id="GAI91068.1"/>
    </source>
</evidence>
<reference evidence="2" key="1">
    <citation type="journal article" date="2014" name="Front. Microbiol.">
        <title>High frequency of phylogenetically diverse reductive dehalogenase-homologous genes in deep subseafloor sedimentary metagenomes.</title>
        <authorList>
            <person name="Kawai M."/>
            <person name="Futagami T."/>
            <person name="Toyoda A."/>
            <person name="Takaki Y."/>
            <person name="Nishi S."/>
            <person name="Hori S."/>
            <person name="Arai W."/>
            <person name="Tsubouchi T."/>
            <person name="Morono Y."/>
            <person name="Uchiyama I."/>
            <person name="Ito T."/>
            <person name="Fujiyama A."/>
            <person name="Inagaki F."/>
            <person name="Takami H."/>
        </authorList>
    </citation>
    <scope>NUCLEOTIDE SEQUENCE</scope>
    <source>
        <strain evidence="2">Expedition CK06-06</strain>
    </source>
</reference>
<dbReference type="EMBL" id="BARW01016441">
    <property type="protein sequence ID" value="GAI91068.1"/>
    <property type="molecule type" value="Genomic_DNA"/>
</dbReference>
<name>X1SDP1_9ZZZZ</name>
<evidence type="ECO:0000259" key="1">
    <source>
        <dbReference type="PROSITE" id="PS50157"/>
    </source>
</evidence>
<protein>
    <recommendedName>
        <fullName evidence="1">C2H2-type domain-containing protein</fullName>
    </recommendedName>
</protein>
<comment type="caution">
    <text evidence="2">The sequence shown here is derived from an EMBL/GenBank/DDBJ whole genome shotgun (WGS) entry which is preliminary data.</text>
</comment>
<proteinExistence type="predicted"/>
<sequence length="64" mass="7226">MVICELCGKEFRTTQGLRGHKTFVHDIRSDHSKLAALLDRFGRTDETKSKLEADNPRLVLNSGI</sequence>
<accession>X1SDP1</accession>
<dbReference type="InterPro" id="IPR013087">
    <property type="entry name" value="Znf_C2H2_type"/>
</dbReference>